<organism evidence="1 2">
    <name type="scientific">Embleya scabrispora</name>
    <dbReference type="NCBI Taxonomy" id="159449"/>
    <lineage>
        <taxon>Bacteria</taxon>
        <taxon>Bacillati</taxon>
        <taxon>Actinomycetota</taxon>
        <taxon>Actinomycetes</taxon>
        <taxon>Kitasatosporales</taxon>
        <taxon>Streptomycetaceae</taxon>
        <taxon>Embleya</taxon>
    </lineage>
</organism>
<gene>
    <name evidence="1" type="ORF">B4N89_38620</name>
</gene>
<evidence type="ECO:0000313" key="1">
    <source>
        <dbReference type="EMBL" id="OPC78118.1"/>
    </source>
</evidence>
<protein>
    <submittedName>
        <fullName evidence="1">Uncharacterized protein</fullName>
    </submittedName>
</protein>
<dbReference type="EMBL" id="MWQN01000003">
    <property type="protein sequence ID" value="OPC78118.1"/>
    <property type="molecule type" value="Genomic_DNA"/>
</dbReference>
<sequence>MGLAAPTAVAAPHATHHAAVQNTKSLVVLWAEARPSSFPPINGTLTIGGTYTCTVGSTVQVGFSSLQIMPTSMPSGAGFLPCGPGVVDAAWQLTSLGTPDVHHGHVSVFPTFDGAGQLPVQLTA</sequence>
<dbReference type="AlphaFoldDB" id="A0A1T3NN03"/>
<dbReference type="OrthoDB" id="4326111at2"/>
<name>A0A1T3NN03_9ACTN</name>
<keyword evidence="2" id="KW-1185">Reference proteome</keyword>
<evidence type="ECO:0000313" key="2">
    <source>
        <dbReference type="Proteomes" id="UP000190037"/>
    </source>
</evidence>
<proteinExistence type="predicted"/>
<reference evidence="1 2" key="1">
    <citation type="submission" date="2017-03" db="EMBL/GenBank/DDBJ databases">
        <title>Draft genome sequence of Streptomyces scabrisporus NF3, endophyte isolated from Amphipterygium adstringens.</title>
        <authorList>
            <person name="Vazquez M."/>
            <person name="Ceapa C.D."/>
            <person name="Rodriguez Luna D."/>
            <person name="Sanchez Esquivel S."/>
        </authorList>
    </citation>
    <scope>NUCLEOTIDE SEQUENCE [LARGE SCALE GENOMIC DNA]</scope>
    <source>
        <strain evidence="1 2">NF3</strain>
    </source>
</reference>
<dbReference type="Proteomes" id="UP000190037">
    <property type="component" value="Unassembled WGS sequence"/>
</dbReference>
<comment type="caution">
    <text evidence="1">The sequence shown here is derived from an EMBL/GenBank/DDBJ whole genome shotgun (WGS) entry which is preliminary data.</text>
</comment>
<accession>A0A1T3NN03</accession>